<keyword evidence="2" id="KW-0808">Transferase</keyword>
<dbReference type="Proteomes" id="UP000253934">
    <property type="component" value="Unassembled WGS sequence"/>
</dbReference>
<gene>
    <name evidence="4" type="ORF">DCC88_03145</name>
</gene>
<reference evidence="4" key="1">
    <citation type="submission" date="2018-04" db="EMBL/GenBank/DDBJ databases">
        <title>Draft genome sequence of the Candidatus Spirobacillus cienkowskii, a pathogen of freshwater Daphnia species, reconstructed from hemolymph metagenomic reads.</title>
        <authorList>
            <person name="Bresciani L."/>
            <person name="Lemos L.N."/>
            <person name="Wale N."/>
            <person name="Lin J.Y."/>
            <person name="Fernandes G.R."/>
            <person name="Duffy M.A."/>
            <person name="Rodrigues J.M."/>
        </authorList>
    </citation>
    <scope>NUCLEOTIDE SEQUENCE [LARGE SCALE GENOMIC DNA]</scope>
    <source>
        <strain evidence="4">Binning01</strain>
    </source>
</reference>
<dbReference type="InterPro" id="IPR011141">
    <property type="entry name" value="Polyketide_synthase_type-III"/>
</dbReference>
<dbReference type="PANTHER" id="PTHR11877:SF46">
    <property type="entry name" value="TYPE III POLYKETIDE SYNTHASE A"/>
    <property type="match status" value="1"/>
</dbReference>
<evidence type="ECO:0000256" key="2">
    <source>
        <dbReference type="ARBA" id="ARBA00022679"/>
    </source>
</evidence>
<feature type="domain" description="Chalcone/stilbene synthase C-terminal" evidence="3">
    <location>
        <begin position="255"/>
        <end position="393"/>
    </location>
</feature>
<proteinExistence type="inferred from homology"/>
<evidence type="ECO:0000256" key="1">
    <source>
        <dbReference type="ARBA" id="ARBA00005531"/>
    </source>
</evidence>
<dbReference type="GO" id="GO:0016747">
    <property type="term" value="F:acyltransferase activity, transferring groups other than amino-acyl groups"/>
    <property type="evidence" value="ECO:0007669"/>
    <property type="project" value="InterPro"/>
</dbReference>
<dbReference type="InterPro" id="IPR016039">
    <property type="entry name" value="Thiolase-like"/>
</dbReference>
<evidence type="ECO:0000313" key="5">
    <source>
        <dbReference type="Proteomes" id="UP000253934"/>
    </source>
</evidence>
<organism evidence="4 5">
    <name type="scientific">Spirobacillus cienkowskii</name>
    <dbReference type="NCBI Taxonomy" id="495820"/>
    <lineage>
        <taxon>Bacteria</taxon>
        <taxon>Pseudomonadati</taxon>
        <taxon>Bdellovibrionota</taxon>
        <taxon>Oligoflexia</taxon>
        <taxon>Silvanigrellales</taxon>
        <taxon>Spirobacillus</taxon>
    </lineage>
</organism>
<dbReference type="GO" id="GO:0030639">
    <property type="term" value="P:polyketide biosynthetic process"/>
    <property type="evidence" value="ECO:0007669"/>
    <property type="project" value="TreeGrafter"/>
</dbReference>
<dbReference type="Gene3D" id="3.40.47.10">
    <property type="match status" value="1"/>
</dbReference>
<comment type="caution">
    <text evidence="4">The sequence shown here is derived from an EMBL/GenBank/DDBJ whole genome shotgun (WGS) entry which is preliminary data.</text>
</comment>
<dbReference type="PANTHER" id="PTHR11877">
    <property type="entry name" value="HYDROXYMETHYLGLUTARYL-COA SYNTHASE"/>
    <property type="match status" value="1"/>
</dbReference>
<dbReference type="InterPro" id="IPR012328">
    <property type="entry name" value="Chalcone/stilbene_synt_C"/>
</dbReference>
<dbReference type="SUPFAM" id="SSF53901">
    <property type="entry name" value="Thiolase-like"/>
    <property type="match status" value="2"/>
</dbReference>
<protein>
    <recommendedName>
        <fullName evidence="3">Chalcone/stilbene synthase C-terminal domain-containing protein</fullName>
    </recommendedName>
</protein>
<dbReference type="Pfam" id="PF02797">
    <property type="entry name" value="Chal_sti_synt_C"/>
    <property type="match status" value="1"/>
</dbReference>
<evidence type="ECO:0000259" key="3">
    <source>
        <dbReference type="Pfam" id="PF02797"/>
    </source>
</evidence>
<sequence length="394" mass="44431">MIPVLGNFIVKRPQFEVAQHNALNWISQAHALAKYNENLNSPDSKSLEKINYLMNNYVNRFACGPEKISNRGTCIPDFLHTNWDEMQLFNLKNNNCSPTIKEKMLFFNEIVGKVFEDLYSEVNVPPKNIIHVTCTGYSSPSAAQILVSKMGWGDFTKIYHAYHMGCYAALPTLRVAQGYLLQDNLENALTSNIKGRVDIVHTELCTLHFNPYLHDPGQFVVQSLFADGFIYYSLFEKNAFYRYGLNKGLEILATYEMIISHTLDAMSWDLSESGFYMSLSGKVPAVIAENIFNFIEKLFSKTEYSYAEIKDNALYAVHPGGPKIIKLIKDVLDLSDKNIEFSELILKNYGNMSSATLPHIWNEIINSNLQAGTLVVSLAFGPGLTVVGSLMRIV</sequence>
<dbReference type="AlphaFoldDB" id="A0A369KST6"/>
<keyword evidence="5" id="KW-1185">Reference proteome</keyword>
<dbReference type="EMBL" id="QOVW01000024">
    <property type="protein sequence ID" value="RDB36808.1"/>
    <property type="molecule type" value="Genomic_DNA"/>
</dbReference>
<evidence type="ECO:0000313" key="4">
    <source>
        <dbReference type="EMBL" id="RDB36808.1"/>
    </source>
</evidence>
<name>A0A369KST6_9BACT</name>
<comment type="similarity">
    <text evidence="1">Belongs to the thiolase-like superfamily. Chalcone/stilbene synthases family.</text>
</comment>
<accession>A0A369KST6</accession>